<accession>A0A267MLL3</accession>
<reference evidence="1 2" key="1">
    <citation type="submission" date="2017-06" db="EMBL/GenBank/DDBJ databases">
        <title>Draft genome sequence of anaerobic fermentative bacterium Anaeromicrobium sediminis DY2726D isolated from West Pacific Ocean sediments.</title>
        <authorList>
            <person name="Zeng X."/>
        </authorList>
    </citation>
    <scope>NUCLEOTIDE SEQUENCE [LARGE SCALE GENOMIC DNA]</scope>
    <source>
        <strain evidence="1 2">DY2726D</strain>
    </source>
</reference>
<name>A0A267MLL3_9FIRM</name>
<organism evidence="1 2">
    <name type="scientific">Anaeromicrobium sediminis</name>
    <dbReference type="NCBI Taxonomy" id="1478221"/>
    <lineage>
        <taxon>Bacteria</taxon>
        <taxon>Bacillati</taxon>
        <taxon>Bacillota</taxon>
        <taxon>Clostridia</taxon>
        <taxon>Peptostreptococcales</taxon>
        <taxon>Thermotaleaceae</taxon>
        <taxon>Anaeromicrobium</taxon>
    </lineage>
</organism>
<comment type="caution">
    <text evidence="1">The sequence shown here is derived from an EMBL/GenBank/DDBJ whole genome shotgun (WGS) entry which is preliminary data.</text>
</comment>
<sequence length="143" mass="16975">MYISKGEIIVDLSLQDLDEILYNNMKKRWQFTDGDCDILVRGDSVLPNIKYLELARVIISDIDMYKNMAIDFMETFLNISGKWYLFETNFGCIINENKYEFSMTFSYEDDKYVNTYFVVYFRSQIIEPRYKGTKAVGLEIGFY</sequence>
<evidence type="ECO:0000313" key="1">
    <source>
        <dbReference type="EMBL" id="PAB60426.1"/>
    </source>
</evidence>
<evidence type="ECO:0000313" key="2">
    <source>
        <dbReference type="Proteomes" id="UP000216024"/>
    </source>
</evidence>
<dbReference type="Proteomes" id="UP000216024">
    <property type="component" value="Unassembled WGS sequence"/>
</dbReference>
<protein>
    <submittedName>
        <fullName evidence="1">Uncharacterized protein</fullName>
    </submittedName>
</protein>
<keyword evidence="2" id="KW-1185">Reference proteome</keyword>
<dbReference type="AlphaFoldDB" id="A0A267MLL3"/>
<proteinExistence type="predicted"/>
<gene>
    <name evidence="1" type="ORF">CCE28_05895</name>
</gene>
<dbReference type="EMBL" id="NIBG01000003">
    <property type="protein sequence ID" value="PAB60426.1"/>
    <property type="molecule type" value="Genomic_DNA"/>
</dbReference>